<dbReference type="RefSeq" id="WP_180910186.1">
    <property type="nucleotide sequence ID" value="NZ_CAIJDP010000084.1"/>
</dbReference>
<evidence type="ECO:0000313" key="1">
    <source>
        <dbReference type="EMBL" id="CAD0007813.1"/>
    </source>
</evidence>
<keyword evidence="2" id="KW-1185">Reference proteome</keyword>
<sequence length="221" mass="25146">MTTSQQNENTLTSAISNEIADNSIDLSLDYSELVLDSFLADGVLKEIPFIKTIYAVGKIGVSIKERFFVKKLFVFLKEFHNQSIDTQKLNQFRSKFNSEEKYRNNVTEQIMIYLDTFLTLEKSKILAKLFKAHVDGNIDWEYFNHLSICLDSISPKAFPFLQQLSNHGFKIAEDKASQGIPRDGESEALLYACGVAYQTSSWSSGFNVSQLGKDLYNFGMR</sequence>
<gene>
    <name evidence="1" type="ORF">FLAT13_04049</name>
</gene>
<reference evidence="1 2" key="1">
    <citation type="submission" date="2020-06" db="EMBL/GenBank/DDBJ databases">
        <authorList>
            <person name="Criscuolo A."/>
        </authorList>
    </citation>
    <scope>NUCLEOTIDE SEQUENCE [LARGE SCALE GENOMIC DNA]</scope>
    <source>
        <strain evidence="2">CIP 111411</strain>
    </source>
</reference>
<protein>
    <submittedName>
        <fullName evidence="1">Uncharacterized protein</fullName>
    </submittedName>
</protein>
<dbReference type="EMBL" id="CAIJDP010000084">
    <property type="protein sequence ID" value="CAD0007813.1"/>
    <property type="molecule type" value="Genomic_DNA"/>
</dbReference>
<name>A0A6V6Z7P2_9FLAO</name>
<dbReference type="AlphaFoldDB" id="A0A6V6Z7P2"/>
<organism evidence="1 2">
    <name type="scientific">Flavobacterium salmonis</name>
    <dbReference type="NCBI Taxonomy" id="2654844"/>
    <lineage>
        <taxon>Bacteria</taxon>
        <taxon>Pseudomonadati</taxon>
        <taxon>Bacteroidota</taxon>
        <taxon>Flavobacteriia</taxon>
        <taxon>Flavobacteriales</taxon>
        <taxon>Flavobacteriaceae</taxon>
        <taxon>Flavobacterium</taxon>
    </lineage>
</organism>
<accession>A0A6V6Z7P2</accession>
<proteinExistence type="predicted"/>
<dbReference type="Proteomes" id="UP000530060">
    <property type="component" value="Unassembled WGS sequence"/>
</dbReference>
<comment type="caution">
    <text evidence="1">The sequence shown here is derived from an EMBL/GenBank/DDBJ whole genome shotgun (WGS) entry which is preliminary data.</text>
</comment>
<evidence type="ECO:0000313" key="2">
    <source>
        <dbReference type="Proteomes" id="UP000530060"/>
    </source>
</evidence>